<dbReference type="Proteomes" id="UP000318199">
    <property type="component" value="Unassembled WGS sequence"/>
</dbReference>
<comment type="subunit">
    <text evidence="4">The accessory proteins ExbB and ExbD seem to form a complex with TonB.</text>
</comment>
<gene>
    <name evidence="14" type="ORF">FN976_28100</name>
</gene>
<keyword evidence="7" id="KW-0997">Cell inner membrane</keyword>
<reference evidence="14 15" key="1">
    <citation type="submission" date="2019-07" db="EMBL/GenBank/DDBJ databases">
        <title>Caenimonas sedimenti sp. nov., isolated from activated sludge.</title>
        <authorList>
            <person name="Xu J."/>
        </authorList>
    </citation>
    <scope>NUCLEOTIDE SEQUENCE [LARGE SCALE GENOMIC DNA]</scope>
    <source>
        <strain evidence="14 15">HX-9-20</strain>
    </source>
</reference>
<evidence type="ECO:0000256" key="2">
    <source>
        <dbReference type="ARBA" id="ARBA00004249"/>
    </source>
</evidence>
<evidence type="ECO:0000256" key="5">
    <source>
        <dbReference type="ARBA" id="ARBA00022448"/>
    </source>
</evidence>
<keyword evidence="6" id="KW-1003">Cell membrane</keyword>
<evidence type="ECO:0000256" key="1">
    <source>
        <dbReference type="ARBA" id="ARBA00003540"/>
    </source>
</evidence>
<dbReference type="RefSeq" id="WP_145897300.1">
    <property type="nucleotide sequence ID" value="NZ_VOBQ01000031.1"/>
</dbReference>
<dbReference type="Gene3D" id="3.30.420.270">
    <property type="match status" value="1"/>
</dbReference>
<dbReference type="PANTHER" id="PTHR30558:SF12">
    <property type="entry name" value="BIOPOLYMER TRANSPORT PROTEIN EXBD"/>
    <property type="match status" value="1"/>
</dbReference>
<comment type="subcellular location">
    <subcellularLocation>
        <location evidence="2">Cell inner membrane</location>
        <topology evidence="2">Single-pass type II membrane protein</topology>
    </subcellularLocation>
    <subcellularLocation>
        <location evidence="12">Cell membrane</location>
        <topology evidence="12">Single-pass type II membrane protein</topology>
    </subcellularLocation>
</comment>
<evidence type="ECO:0000256" key="7">
    <source>
        <dbReference type="ARBA" id="ARBA00022519"/>
    </source>
</evidence>
<keyword evidence="15" id="KW-1185">Reference proteome</keyword>
<evidence type="ECO:0000256" key="6">
    <source>
        <dbReference type="ARBA" id="ARBA00022475"/>
    </source>
</evidence>
<dbReference type="GO" id="GO:0005886">
    <property type="term" value="C:plasma membrane"/>
    <property type="evidence" value="ECO:0007669"/>
    <property type="project" value="UniProtKB-SubCell"/>
</dbReference>
<protein>
    <submittedName>
        <fullName evidence="14">Biopolymer transporter ExbD</fullName>
    </submittedName>
</protein>
<dbReference type="PANTHER" id="PTHR30558">
    <property type="entry name" value="EXBD MEMBRANE COMPONENT OF PMF-DRIVEN MACROMOLECULE IMPORT SYSTEM"/>
    <property type="match status" value="1"/>
</dbReference>
<evidence type="ECO:0000256" key="13">
    <source>
        <dbReference type="SAM" id="Phobius"/>
    </source>
</evidence>
<dbReference type="GO" id="GO:0022857">
    <property type="term" value="F:transmembrane transporter activity"/>
    <property type="evidence" value="ECO:0007669"/>
    <property type="project" value="InterPro"/>
</dbReference>
<accession>A0A562ZE66</accession>
<evidence type="ECO:0000256" key="12">
    <source>
        <dbReference type="RuleBase" id="RU003879"/>
    </source>
</evidence>
<organism evidence="14 15">
    <name type="scientific">Caenimonas sedimenti</name>
    <dbReference type="NCBI Taxonomy" id="2596921"/>
    <lineage>
        <taxon>Bacteria</taxon>
        <taxon>Pseudomonadati</taxon>
        <taxon>Pseudomonadota</taxon>
        <taxon>Betaproteobacteria</taxon>
        <taxon>Burkholderiales</taxon>
        <taxon>Comamonadaceae</taxon>
        <taxon>Caenimonas</taxon>
    </lineage>
</organism>
<dbReference type="InterPro" id="IPR003400">
    <property type="entry name" value="ExbD"/>
</dbReference>
<feature type="transmembrane region" description="Helical" evidence="13">
    <location>
        <begin position="24"/>
        <end position="43"/>
    </location>
</feature>
<dbReference type="AlphaFoldDB" id="A0A562ZE66"/>
<keyword evidence="11 13" id="KW-0472">Membrane</keyword>
<comment type="function">
    <text evidence="1">Involved in the TonB-dependent energy-dependent transport of various receptor-bound substrates.</text>
</comment>
<evidence type="ECO:0000256" key="8">
    <source>
        <dbReference type="ARBA" id="ARBA00022692"/>
    </source>
</evidence>
<dbReference type="EMBL" id="VOBQ01000031">
    <property type="protein sequence ID" value="TWO64475.1"/>
    <property type="molecule type" value="Genomic_DNA"/>
</dbReference>
<keyword evidence="5 12" id="KW-0813">Transport</keyword>
<proteinExistence type="inferred from homology"/>
<dbReference type="GO" id="GO:0015031">
    <property type="term" value="P:protein transport"/>
    <property type="evidence" value="ECO:0007669"/>
    <property type="project" value="UniProtKB-KW"/>
</dbReference>
<name>A0A562ZE66_9BURK</name>
<comment type="similarity">
    <text evidence="3 12">Belongs to the ExbD/TolR family.</text>
</comment>
<evidence type="ECO:0000256" key="11">
    <source>
        <dbReference type="ARBA" id="ARBA00023136"/>
    </source>
</evidence>
<evidence type="ECO:0000313" key="15">
    <source>
        <dbReference type="Proteomes" id="UP000318199"/>
    </source>
</evidence>
<keyword evidence="10 13" id="KW-1133">Transmembrane helix</keyword>
<evidence type="ECO:0000313" key="14">
    <source>
        <dbReference type="EMBL" id="TWO64475.1"/>
    </source>
</evidence>
<comment type="caution">
    <text evidence="14">The sequence shown here is derived from an EMBL/GenBank/DDBJ whole genome shotgun (WGS) entry which is preliminary data.</text>
</comment>
<evidence type="ECO:0000256" key="3">
    <source>
        <dbReference type="ARBA" id="ARBA00005811"/>
    </source>
</evidence>
<evidence type="ECO:0000256" key="10">
    <source>
        <dbReference type="ARBA" id="ARBA00022989"/>
    </source>
</evidence>
<keyword evidence="8 12" id="KW-0812">Transmembrane</keyword>
<dbReference type="OrthoDB" id="8687098at2"/>
<evidence type="ECO:0000256" key="4">
    <source>
        <dbReference type="ARBA" id="ARBA00011471"/>
    </source>
</evidence>
<evidence type="ECO:0000256" key="9">
    <source>
        <dbReference type="ARBA" id="ARBA00022927"/>
    </source>
</evidence>
<dbReference type="Pfam" id="PF02472">
    <property type="entry name" value="ExbD"/>
    <property type="match status" value="1"/>
</dbReference>
<keyword evidence="9 12" id="KW-0653">Protein transport</keyword>
<sequence length="141" mass="15239">MGLNIRAGVEPDPEPMVDINTTPLVDVLLVLLVMLIITIPIQLHAVNLEMPGRNAPPPLTPPQVVRLDVNPGPQFVWNDEVLADRAALEAKLRDAAGQAEVPEIHVRPHARAKYEAVAQALSSAQRAGLVKIGLVGSEQFR</sequence>